<evidence type="ECO:0000313" key="1">
    <source>
        <dbReference type="EMBL" id="QPB08084.1"/>
    </source>
</evidence>
<keyword evidence="2" id="KW-1185">Reference proteome</keyword>
<dbReference type="EMBL" id="MW117966">
    <property type="protein sequence ID" value="QPB08084.1"/>
    <property type="molecule type" value="Genomic_DNA"/>
</dbReference>
<accession>A0A873WSN2</accession>
<dbReference type="RefSeq" id="YP_010669500.1">
    <property type="nucleotide sequence ID" value="NC_070961.1"/>
</dbReference>
<sequence>MTIEGRPDIQVSNDYWQKEYETQRKDRMQDCIDDYLQDEKVSSRRAYEEMLSCIQDVIDYHRKGMEKATVLKSLMMGHREVDFADDLAEKWQYDKLPERF</sequence>
<proteinExistence type="predicted"/>
<name>A0A873WSN2_9CAUD</name>
<dbReference type="GeneID" id="77945683"/>
<reference evidence="1" key="1">
    <citation type="submission" date="2020-10" db="EMBL/GenBank/DDBJ databases">
        <title>The Isolation and Genome Sequence of a Novel Cyanophage S-H9-1 from the Yellow Sea, China.</title>
        <authorList>
            <person name="Jiang T."/>
        </authorList>
    </citation>
    <scope>NUCLEOTIDE SEQUENCE</scope>
</reference>
<dbReference type="KEGG" id="vg:77945683"/>
<organism evidence="1 2">
    <name type="scientific">Synechococcus phage S-H9-1</name>
    <dbReference type="NCBI Taxonomy" id="2783674"/>
    <lineage>
        <taxon>Viruses</taxon>
        <taxon>Duplodnaviria</taxon>
        <taxon>Heunggongvirae</taxon>
        <taxon>Uroviricota</taxon>
        <taxon>Caudoviricetes</taxon>
        <taxon>Pantevenvirales</taxon>
        <taxon>Kyanoviridae</taxon>
        <taxon>Scyllavirus</taxon>
        <taxon>Scyllavirus aitchnine</taxon>
    </lineage>
</organism>
<dbReference type="Proteomes" id="UP000663288">
    <property type="component" value="Segment"/>
</dbReference>
<protein>
    <submittedName>
        <fullName evidence="1">Uncharacterized protein</fullName>
    </submittedName>
</protein>
<evidence type="ECO:0000313" key="2">
    <source>
        <dbReference type="Proteomes" id="UP000663288"/>
    </source>
</evidence>